<reference evidence="1 2" key="1">
    <citation type="submission" date="2017-11" db="EMBL/GenBank/DDBJ databases">
        <title>Draft genome sequence of environmental isolate Aeromonas cavernicola sp. nov. MDC 2508.</title>
        <authorList>
            <person name="Colston S.M."/>
            <person name="Navarro A."/>
            <person name="Martinez-Murcia A.J."/>
            <person name="Graf J."/>
        </authorList>
    </citation>
    <scope>NUCLEOTIDE SEQUENCE [LARGE SCALE GENOMIC DNA]</scope>
    <source>
        <strain evidence="1 2">MDC 2508</strain>
    </source>
</reference>
<dbReference type="PROSITE" id="PS51257">
    <property type="entry name" value="PROKAR_LIPOPROTEIN"/>
    <property type="match status" value="1"/>
</dbReference>
<evidence type="ECO:0000313" key="2">
    <source>
        <dbReference type="Proteomes" id="UP000235861"/>
    </source>
</evidence>
<accession>A0A2H9U9M0</accession>
<keyword evidence="2" id="KW-1185">Reference proteome</keyword>
<dbReference type="RefSeq" id="WP_100292317.1">
    <property type="nucleotide sequence ID" value="NZ_PGGC01000003.1"/>
</dbReference>
<name>A0A2H9U9M0_9GAMM</name>
<dbReference type="Pfam" id="PF04351">
    <property type="entry name" value="PilP"/>
    <property type="match status" value="1"/>
</dbReference>
<dbReference type="AlphaFoldDB" id="A0A2H9U9M0"/>
<sequence>MRYIYVLLISFLVTACGGKNDMDLYIEQVKTRAPVPVEPLPELKPFSPMRYLQRDLRSPFISPQPEIAPDSEKKVNKTISCTQLVETREKEMLENYSLASLSMQGTLGKQGQLWALIRTPDGQSVRVGLNQHMGLDRGRVIKISSASINLLEVIPDGKGCWVTRETQLGMTESKEKR</sequence>
<organism evidence="1 2">
    <name type="scientific">Aeromonas cavernicola</name>
    <dbReference type="NCBI Taxonomy" id="1006623"/>
    <lineage>
        <taxon>Bacteria</taxon>
        <taxon>Pseudomonadati</taxon>
        <taxon>Pseudomonadota</taxon>
        <taxon>Gammaproteobacteria</taxon>
        <taxon>Aeromonadales</taxon>
        <taxon>Aeromonadaceae</taxon>
        <taxon>Aeromonas</taxon>
    </lineage>
</organism>
<protein>
    <submittedName>
        <fullName evidence="1">Pilus assembly protein PilP</fullName>
    </submittedName>
</protein>
<dbReference type="EMBL" id="PGGC01000003">
    <property type="protein sequence ID" value="PJG60723.1"/>
    <property type="molecule type" value="Genomic_DNA"/>
</dbReference>
<dbReference type="Gene3D" id="2.30.30.830">
    <property type="match status" value="1"/>
</dbReference>
<evidence type="ECO:0000313" key="1">
    <source>
        <dbReference type="EMBL" id="PJG60723.1"/>
    </source>
</evidence>
<dbReference type="InterPro" id="IPR007446">
    <property type="entry name" value="PilP"/>
</dbReference>
<dbReference type="PIRSF" id="PIRSF016481">
    <property type="entry name" value="Pilus_assembly_PilP"/>
    <property type="match status" value="1"/>
</dbReference>
<dbReference type="OrthoDB" id="5296580at2"/>
<proteinExistence type="predicted"/>
<dbReference type="Proteomes" id="UP000235861">
    <property type="component" value="Unassembled WGS sequence"/>
</dbReference>
<gene>
    <name evidence="1" type="ORF">CUC53_00330</name>
</gene>
<comment type="caution">
    <text evidence="1">The sequence shown here is derived from an EMBL/GenBank/DDBJ whole genome shotgun (WGS) entry which is preliminary data.</text>
</comment>